<dbReference type="SUPFAM" id="SSF47203">
    <property type="entry name" value="Acyl-CoA dehydrogenase C-terminal domain-like"/>
    <property type="match status" value="1"/>
</dbReference>
<dbReference type="Pfam" id="PF08028">
    <property type="entry name" value="Acyl-CoA_dh_2"/>
    <property type="match status" value="1"/>
</dbReference>
<evidence type="ECO:0000256" key="1">
    <source>
        <dbReference type="ARBA" id="ARBA00023002"/>
    </source>
</evidence>
<dbReference type="Pfam" id="PF02771">
    <property type="entry name" value="Acyl-CoA_dh_N"/>
    <property type="match status" value="1"/>
</dbReference>
<dbReference type="InterPro" id="IPR046373">
    <property type="entry name" value="Acyl-CoA_Oxase/DH_mid-dom_sf"/>
</dbReference>
<accession>A0ABP9LFS1</accession>
<dbReference type="InterPro" id="IPR013786">
    <property type="entry name" value="AcylCoA_DH/ox_N"/>
</dbReference>
<dbReference type="InterPro" id="IPR009100">
    <property type="entry name" value="AcylCoA_DH/oxidase_NM_dom_sf"/>
</dbReference>
<feature type="domain" description="Acyl-CoA dehydrogenase C-terminal" evidence="3">
    <location>
        <begin position="234"/>
        <end position="354"/>
    </location>
</feature>
<keyword evidence="1" id="KW-0560">Oxidoreductase</keyword>
<dbReference type="InterPro" id="IPR036250">
    <property type="entry name" value="AcylCo_DH-like_C"/>
</dbReference>
<gene>
    <name evidence="4" type="primary">actVA</name>
    <name evidence="4" type="ORF">GCM10023336_64190</name>
</gene>
<dbReference type="RefSeq" id="WP_345671534.1">
    <property type="nucleotide sequence ID" value="NZ_BAABKC010000112.1"/>
</dbReference>
<dbReference type="PANTHER" id="PTHR43884">
    <property type="entry name" value="ACYL-COA DEHYDROGENASE"/>
    <property type="match status" value="1"/>
</dbReference>
<dbReference type="InterPro" id="IPR013107">
    <property type="entry name" value="Acyl-CoA_DH_C"/>
</dbReference>
<dbReference type="Gene3D" id="2.40.110.10">
    <property type="entry name" value="Butyryl-CoA Dehydrogenase, subunit A, domain 2"/>
    <property type="match status" value="1"/>
</dbReference>
<dbReference type="EMBL" id="BAABKC010000112">
    <property type="protein sequence ID" value="GAA5075241.1"/>
    <property type="molecule type" value="Genomic_DNA"/>
</dbReference>
<dbReference type="PIRSF" id="PIRSF016578">
    <property type="entry name" value="HsaA"/>
    <property type="match status" value="1"/>
</dbReference>
<dbReference type="Gene3D" id="1.10.540.10">
    <property type="entry name" value="Acyl-CoA dehydrogenase/oxidase, N-terminal domain"/>
    <property type="match status" value="1"/>
</dbReference>
<evidence type="ECO:0000259" key="3">
    <source>
        <dbReference type="Pfam" id="PF08028"/>
    </source>
</evidence>
<dbReference type="Proteomes" id="UP001500124">
    <property type="component" value="Unassembled WGS sequence"/>
</dbReference>
<comment type="caution">
    <text evidence="4">The sequence shown here is derived from an EMBL/GenBank/DDBJ whole genome shotgun (WGS) entry which is preliminary data.</text>
</comment>
<evidence type="ECO:0000313" key="4">
    <source>
        <dbReference type="EMBL" id="GAA5075241.1"/>
    </source>
</evidence>
<reference evidence="5" key="1">
    <citation type="journal article" date="2019" name="Int. J. Syst. Evol. Microbiol.">
        <title>The Global Catalogue of Microorganisms (GCM) 10K type strain sequencing project: providing services to taxonomists for standard genome sequencing and annotation.</title>
        <authorList>
            <consortium name="The Broad Institute Genomics Platform"/>
            <consortium name="The Broad Institute Genome Sequencing Center for Infectious Disease"/>
            <person name="Wu L."/>
            <person name="Ma J."/>
        </authorList>
    </citation>
    <scope>NUCLEOTIDE SEQUENCE [LARGE SCALE GENOMIC DNA]</scope>
    <source>
        <strain evidence="5">JCM 18410</strain>
    </source>
</reference>
<organism evidence="4 5">
    <name type="scientific">Streptomyces similanensis</name>
    <dbReference type="NCBI Taxonomy" id="1274988"/>
    <lineage>
        <taxon>Bacteria</taxon>
        <taxon>Bacillati</taxon>
        <taxon>Actinomycetota</taxon>
        <taxon>Actinomycetes</taxon>
        <taxon>Kitasatosporales</taxon>
        <taxon>Streptomycetaceae</taxon>
        <taxon>Streptomyces</taxon>
    </lineage>
</organism>
<sequence length="376" mass="38938">MPSRPRSDTDLVSTARETAVLAARHAEQADTRRRLPAEVADAVVGAGFARHFVPARHGGAAGTATDLLHAVAALAEGCTSAAWCGSVIAGAARMGAYLPERGQEELWAAGPDTAVVGALVPRGTATPVAGGWRVAGEWASTSAVDFSDWALVCALVPRDGAQVPWFLALPRTDYRVVDTWHPVGMRGTGSNTLVVDNVLVPAHRGFCRDAMLQGRSVGSDARCHTAPLRLLSGLLFGAPALGSARAALHAWAGHQAFGAATADPRRAGQLARAAIATDAATLLLERAARVADAPGASAVEQLRNPADCAYAVERLVDVVEGLLRTAGGPARSTGHPLQRIWRDVHGLAGHVALRFDPAGDGYGARLLADAALPAHP</sequence>
<protein>
    <submittedName>
        <fullName evidence="4">Actinorhodin polyketide dimerase ActVA</fullName>
    </submittedName>
</protein>
<evidence type="ECO:0000313" key="5">
    <source>
        <dbReference type="Proteomes" id="UP001500124"/>
    </source>
</evidence>
<proteinExistence type="predicted"/>
<keyword evidence="5" id="KW-1185">Reference proteome</keyword>
<feature type="domain" description="Acyl-CoA dehydrogenase/oxidase N-terminal" evidence="2">
    <location>
        <begin position="14"/>
        <end position="87"/>
    </location>
</feature>
<evidence type="ECO:0000259" key="2">
    <source>
        <dbReference type="Pfam" id="PF02771"/>
    </source>
</evidence>
<dbReference type="SUPFAM" id="SSF56645">
    <property type="entry name" value="Acyl-CoA dehydrogenase NM domain-like"/>
    <property type="match status" value="1"/>
</dbReference>
<dbReference type="Gene3D" id="1.20.140.10">
    <property type="entry name" value="Butyryl-CoA Dehydrogenase, subunit A, domain 3"/>
    <property type="match status" value="1"/>
</dbReference>
<dbReference type="PANTHER" id="PTHR43884:SF12">
    <property type="entry name" value="ISOVALERYL-COA DEHYDROGENASE, MITOCHONDRIAL-RELATED"/>
    <property type="match status" value="1"/>
</dbReference>
<dbReference type="InterPro" id="IPR037069">
    <property type="entry name" value="AcylCoA_DH/ox_N_sf"/>
</dbReference>
<name>A0ABP9LFS1_9ACTN</name>